<keyword evidence="3" id="KW-1185">Reference proteome</keyword>
<evidence type="ECO:0000313" key="3">
    <source>
        <dbReference type="Proteomes" id="UP001152803"/>
    </source>
</evidence>
<sequence length="90" mass="9896">MCPGSISVPDTGFESIPNVLDRGTAMRPLMGVKSSGDKRPTPYSQADNSSRPEISPFPQQNRHCEDVNKHNELLLTGCFLIFTPDRDCCA</sequence>
<organism evidence="2 3">
    <name type="scientific">Conger conger</name>
    <name type="common">Conger eel</name>
    <name type="synonym">Muraena conger</name>
    <dbReference type="NCBI Taxonomy" id="82655"/>
    <lineage>
        <taxon>Eukaryota</taxon>
        <taxon>Metazoa</taxon>
        <taxon>Chordata</taxon>
        <taxon>Craniata</taxon>
        <taxon>Vertebrata</taxon>
        <taxon>Euteleostomi</taxon>
        <taxon>Actinopterygii</taxon>
        <taxon>Neopterygii</taxon>
        <taxon>Teleostei</taxon>
        <taxon>Anguilliformes</taxon>
        <taxon>Congridae</taxon>
        <taxon>Conger</taxon>
    </lineage>
</organism>
<name>A0A9Q1D6A6_CONCO</name>
<protein>
    <submittedName>
        <fullName evidence="2">Uncharacterized protein</fullName>
    </submittedName>
</protein>
<reference evidence="2" key="1">
    <citation type="journal article" date="2023" name="Science">
        <title>Genome structures resolve the early diversification of teleost fishes.</title>
        <authorList>
            <person name="Parey E."/>
            <person name="Louis A."/>
            <person name="Montfort J."/>
            <person name="Bouchez O."/>
            <person name="Roques C."/>
            <person name="Iampietro C."/>
            <person name="Lluch J."/>
            <person name="Castinel A."/>
            <person name="Donnadieu C."/>
            <person name="Desvignes T."/>
            <person name="Floi Bucao C."/>
            <person name="Jouanno E."/>
            <person name="Wen M."/>
            <person name="Mejri S."/>
            <person name="Dirks R."/>
            <person name="Jansen H."/>
            <person name="Henkel C."/>
            <person name="Chen W.J."/>
            <person name="Zahm M."/>
            <person name="Cabau C."/>
            <person name="Klopp C."/>
            <person name="Thompson A.W."/>
            <person name="Robinson-Rechavi M."/>
            <person name="Braasch I."/>
            <person name="Lecointre G."/>
            <person name="Bobe J."/>
            <person name="Postlethwait J.H."/>
            <person name="Berthelot C."/>
            <person name="Roest Crollius H."/>
            <person name="Guiguen Y."/>
        </authorList>
    </citation>
    <scope>NUCLEOTIDE SEQUENCE</scope>
    <source>
        <strain evidence="2">Concon-B</strain>
    </source>
</reference>
<dbReference type="EMBL" id="JAFJMO010000012">
    <property type="protein sequence ID" value="KAJ8260662.1"/>
    <property type="molecule type" value="Genomic_DNA"/>
</dbReference>
<proteinExistence type="predicted"/>
<gene>
    <name evidence="2" type="ORF">COCON_G00163850</name>
</gene>
<feature type="region of interest" description="Disordered" evidence="1">
    <location>
        <begin position="1"/>
        <end position="62"/>
    </location>
</feature>
<dbReference type="AlphaFoldDB" id="A0A9Q1D6A6"/>
<dbReference type="Proteomes" id="UP001152803">
    <property type="component" value="Unassembled WGS sequence"/>
</dbReference>
<evidence type="ECO:0000313" key="2">
    <source>
        <dbReference type="EMBL" id="KAJ8260662.1"/>
    </source>
</evidence>
<comment type="caution">
    <text evidence="2">The sequence shown here is derived from an EMBL/GenBank/DDBJ whole genome shotgun (WGS) entry which is preliminary data.</text>
</comment>
<feature type="compositionally biased region" description="Polar residues" evidence="1">
    <location>
        <begin position="42"/>
        <end position="61"/>
    </location>
</feature>
<accession>A0A9Q1D6A6</accession>
<evidence type="ECO:0000256" key="1">
    <source>
        <dbReference type="SAM" id="MobiDB-lite"/>
    </source>
</evidence>